<dbReference type="PANTHER" id="PTHR44086:SF10">
    <property type="entry name" value="THIOSULFATE SULFURTRANSFERASE_RHODANESE-LIKE DOMAIN-CONTAINING PROTEIN 3"/>
    <property type="match status" value="1"/>
</dbReference>
<dbReference type="Pfam" id="PF00581">
    <property type="entry name" value="Rhodanese"/>
    <property type="match status" value="2"/>
</dbReference>
<sequence>MKDQKTLFIDVRNREEFQRTSSIPRAVNFPWTDIASDVRLPPIDFYRRHGFFLPTSNYHRIVVFGQNLAQRMLEAFGYEDPLAYLGGITDWVSHFGSTEKIRKGDGGESDSTDRFARPHERMRFSESDDRTRPLEHGDRARPLEHGDRARPSEQGDRVRFSEPMHQTRVVASQDIKGRVDVSYEELLERMKDQKTLFIDVRNREEFQRTSSIPRAVNFPWTDIASDVRLPPIDFYRRHGFFLPTSNYHRIVVFGQNVTQGLRALELFHSASYPVCDVYAGLDDWRRRSSPGLVDDDRVGNHVDSEDRRRVLERESQREKERGERETKGKAIRESRPRMSSSLLAKVDLKVLPEPMDDEVNVVLVGYNTTVIAGAVRSLQRLGYNNIFIFAADKETQTFPRTEAANRIRTARKEEAPPDLVTRTSNSFFTQPLRESQSSTPAVEKNEEEIDFKTLYKLVSSGEAKVIEVRSAAAVRRFGKIPVWDLREVLIMDPELFEAKYGFKKPLRDGSDLVVSCDRDEVGREALRRLQILRYDNALLFPGCFQEWMDNGGPVEHLGPSRITPSELQRLMARGNAYVLDVGDPELENRKPFPRSVQIPCENPLIPPFYANLLCQHFSQLPTALNLSAQDFQVIYSHPRPDPAGKETIVVTAPNAQTILDAAKVLMQHGNHNDRTTRPNAHAQLSAWVGVPVFHENTHFPSSPGG</sequence>
<dbReference type="SUPFAM" id="SSF52821">
    <property type="entry name" value="Rhodanese/Cell cycle control phosphatase"/>
    <property type="match status" value="3"/>
</dbReference>
<gene>
    <name evidence="3" type="ORF">DSTB1V02_LOCUS9234</name>
</gene>
<name>A0A7R9A8K1_9CRUS</name>
<dbReference type="OrthoDB" id="566238at2759"/>
<dbReference type="SMART" id="SM00450">
    <property type="entry name" value="RHOD"/>
    <property type="match status" value="3"/>
</dbReference>
<protein>
    <recommendedName>
        <fullName evidence="2">Rhodanese domain-containing protein</fullName>
    </recommendedName>
</protein>
<dbReference type="Gene3D" id="3.40.250.10">
    <property type="entry name" value="Rhodanese-like domain"/>
    <property type="match status" value="3"/>
</dbReference>
<dbReference type="InterPro" id="IPR001763">
    <property type="entry name" value="Rhodanese-like_dom"/>
</dbReference>
<dbReference type="CDD" id="cd00158">
    <property type="entry name" value="RHOD"/>
    <property type="match status" value="1"/>
</dbReference>
<evidence type="ECO:0000259" key="2">
    <source>
        <dbReference type="PROSITE" id="PS50206"/>
    </source>
</evidence>
<feature type="region of interest" description="Disordered" evidence="1">
    <location>
        <begin position="99"/>
        <end position="166"/>
    </location>
</feature>
<feature type="compositionally biased region" description="Basic and acidic residues" evidence="1">
    <location>
        <begin position="99"/>
        <end position="162"/>
    </location>
</feature>
<evidence type="ECO:0000313" key="3">
    <source>
        <dbReference type="EMBL" id="CAD7249437.1"/>
    </source>
</evidence>
<dbReference type="Proteomes" id="UP000677054">
    <property type="component" value="Unassembled WGS sequence"/>
</dbReference>
<dbReference type="EMBL" id="LR901809">
    <property type="protein sequence ID" value="CAD7249437.1"/>
    <property type="molecule type" value="Genomic_DNA"/>
</dbReference>
<evidence type="ECO:0000313" key="4">
    <source>
        <dbReference type="Proteomes" id="UP000677054"/>
    </source>
</evidence>
<keyword evidence="4" id="KW-1185">Reference proteome</keyword>
<dbReference type="EMBL" id="CAJPEV010002292">
    <property type="protein sequence ID" value="CAG0896421.1"/>
    <property type="molecule type" value="Genomic_DNA"/>
</dbReference>
<dbReference type="AlphaFoldDB" id="A0A7R9A8K1"/>
<dbReference type="PANTHER" id="PTHR44086">
    <property type="entry name" value="THIOSULFATE SULFURTRANSFERASE RDL2, MITOCHONDRIAL-RELATED"/>
    <property type="match status" value="1"/>
</dbReference>
<reference evidence="3" key="1">
    <citation type="submission" date="2020-11" db="EMBL/GenBank/DDBJ databases">
        <authorList>
            <person name="Tran Van P."/>
        </authorList>
    </citation>
    <scope>NUCLEOTIDE SEQUENCE</scope>
</reference>
<dbReference type="GO" id="GO:0004792">
    <property type="term" value="F:thiosulfate-cyanide sulfurtransferase activity"/>
    <property type="evidence" value="ECO:0007669"/>
    <property type="project" value="TreeGrafter"/>
</dbReference>
<dbReference type="InterPro" id="IPR036873">
    <property type="entry name" value="Rhodanese-like_dom_sf"/>
</dbReference>
<proteinExistence type="predicted"/>
<feature type="domain" description="Rhodanese" evidence="2">
    <location>
        <begin position="2"/>
        <end position="100"/>
    </location>
</feature>
<feature type="domain" description="Rhodanese" evidence="2">
    <location>
        <begin position="191"/>
        <end position="293"/>
    </location>
</feature>
<feature type="domain" description="Rhodanese" evidence="2">
    <location>
        <begin position="492"/>
        <end position="556"/>
    </location>
</feature>
<feature type="region of interest" description="Disordered" evidence="1">
    <location>
        <begin position="295"/>
        <end position="336"/>
    </location>
</feature>
<dbReference type="PROSITE" id="PS50206">
    <property type="entry name" value="RHODANESE_3"/>
    <property type="match status" value="3"/>
</dbReference>
<evidence type="ECO:0000256" key="1">
    <source>
        <dbReference type="SAM" id="MobiDB-lite"/>
    </source>
</evidence>
<dbReference type="GO" id="GO:0005739">
    <property type="term" value="C:mitochondrion"/>
    <property type="evidence" value="ECO:0007669"/>
    <property type="project" value="TreeGrafter"/>
</dbReference>
<organism evidence="3">
    <name type="scientific">Darwinula stevensoni</name>
    <dbReference type="NCBI Taxonomy" id="69355"/>
    <lineage>
        <taxon>Eukaryota</taxon>
        <taxon>Metazoa</taxon>
        <taxon>Ecdysozoa</taxon>
        <taxon>Arthropoda</taxon>
        <taxon>Crustacea</taxon>
        <taxon>Oligostraca</taxon>
        <taxon>Ostracoda</taxon>
        <taxon>Podocopa</taxon>
        <taxon>Podocopida</taxon>
        <taxon>Darwinulocopina</taxon>
        <taxon>Darwinuloidea</taxon>
        <taxon>Darwinulidae</taxon>
        <taxon>Darwinula</taxon>
    </lineage>
</organism>
<accession>A0A7R9A8K1</accession>